<evidence type="ECO:0008006" key="6">
    <source>
        <dbReference type="Google" id="ProtNLM"/>
    </source>
</evidence>
<feature type="region of interest" description="Disordered" evidence="1">
    <location>
        <begin position="341"/>
        <end position="360"/>
    </location>
</feature>
<feature type="domain" description="DUF8212" evidence="3">
    <location>
        <begin position="314"/>
        <end position="373"/>
    </location>
</feature>
<accession>A0ABR0EC74</accession>
<feature type="region of interest" description="Disordered" evidence="1">
    <location>
        <begin position="162"/>
        <end position="199"/>
    </location>
</feature>
<comment type="caution">
    <text evidence="4">The sequence shown here is derived from an EMBL/GenBank/DDBJ whole genome shotgun (WGS) entry which is preliminary data.</text>
</comment>
<dbReference type="Pfam" id="PF06985">
    <property type="entry name" value="HET"/>
    <property type="match status" value="1"/>
</dbReference>
<evidence type="ECO:0000259" key="3">
    <source>
        <dbReference type="Pfam" id="PF26640"/>
    </source>
</evidence>
<evidence type="ECO:0000313" key="5">
    <source>
        <dbReference type="Proteomes" id="UP001305779"/>
    </source>
</evidence>
<feature type="compositionally biased region" description="Polar residues" evidence="1">
    <location>
        <begin position="622"/>
        <end position="643"/>
    </location>
</feature>
<feature type="compositionally biased region" description="Polar residues" evidence="1">
    <location>
        <begin position="166"/>
        <end position="184"/>
    </location>
</feature>
<dbReference type="Proteomes" id="UP001305779">
    <property type="component" value="Unassembled WGS sequence"/>
</dbReference>
<dbReference type="InterPro" id="IPR010730">
    <property type="entry name" value="HET"/>
</dbReference>
<keyword evidence="5" id="KW-1185">Reference proteome</keyword>
<dbReference type="PANTHER" id="PTHR10622:SF10">
    <property type="entry name" value="HET DOMAIN-CONTAINING PROTEIN"/>
    <property type="match status" value="1"/>
</dbReference>
<dbReference type="EMBL" id="JAXOVC010000007">
    <property type="protein sequence ID" value="KAK4498813.1"/>
    <property type="molecule type" value="Genomic_DNA"/>
</dbReference>
<reference evidence="4 5" key="1">
    <citation type="journal article" date="2023" name="G3 (Bethesda)">
        <title>A chromosome-level genome assembly of Zasmidium syzygii isolated from banana leaves.</title>
        <authorList>
            <person name="van Westerhoven A.C."/>
            <person name="Mehrabi R."/>
            <person name="Talebi R."/>
            <person name="Steentjes M.B.F."/>
            <person name="Corcolon B."/>
            <person name="Chong P.A."/>
            <person name="Kema G.H.J."/>
            <person name="Seidl M.F."/>
        </authorList>
    </citation>
    <scope>NUCLEOTIDE SEQUENCE [LARGE SCALE GENOMIC DNA]</scope>
    <source>
        <strain evidence="4 5">P124</strain>
    </source>
</reference>
<dbReference type="Pfam" id="PF26640">
    <property type="entry name" value="DUF8212"/>
    <property type="match status" value="1"/>
</dbReference>
<evidence type="ECO:0000313" key="4">
    <source>
        <dbReference type="EMBL" id="KAK4498813.1"/>
    </source>
</evidence>
<evidence type="ECO:0000256" key="1">
    <source>
        <dbReference type="SAM" id="MobiDB-lite"/>
    </source>
</evidence>
<sequence>MRLLRNDTLELQNFTDESKIPRYAILSHTWLRPEAGEEVLFADMDDIPTAQTKKGWSKLEFACRQAAKDGLNYVWIDTCCIDKSSSAELSESINSMYRWYSNSHVCYIHLDNPLDSSNGETAAEETSNVAACATALHVATESCGSSAIHTVIDVSGHVVDSRRTESSQNGQRSLISGQFDSTGGVSIEEPGDSTVPHGRVKPNLSINDIAELVQCRWFTRGWTLQEMIASPRAVFYDQSGRKVGLLKDLADFVADITGVHADLLRGNRPLDSFSISQKMHWASNRVTTRIEDQAYSLLVIFDVSLAVIYGEGERAFQRLQEELLRVYSDHTIFAWGYEVQPGSGNSEQKPSRRAPPDPSDLLAKSPADFSDVACRALTSSRRGERQREYEVSGRCIKFTLPVFGAPANGELENKREWAAVLNCCFENRPTKYVVINLLRSTSGDFTRLSLQQCEVYDAHFRCNLCELTVMRTPVKAKARPGGFHAHVDDFERLFVRLRHFDPVMGDPELRIVEAQGYIVTNPKRQDLEPRRLSEDLWDSETACFIVPRQPNENFPHVSRSSKMPYLLEAKITLGVDKIVRPVTATVTIHPEPLFDQSGAVQGCGFVGTYRTSVQYDRLSRLSGPQQQRAMRDSGISSESEADY</sequence>
<protein>
    <recommendedName>
        <fullName evidence="6">Heterokaryon incompatibility domain-containing protein</fullName>
    </recommendedName>
</protein>
<dbReference type="PANTHER" id="PTHR10622">
    <property type="entry name" value="HET DOMAIN-CONTAINING PROTEIN"/>
    <property type="match status" value="1"/>
</dbReference>
<name>A0ABR0EC74_ZASCE</name>
<evidence type="ECO:0000259" key="2">
    <source>
        <dbReference type="Pfam" id="PF06985"/>
    </source>
</evidence>
<organism evidence="4 5">
    <name type="scientific">Zasmidium cellare</name>
    <name type="common">Wine cellar mold</name>
    <name type="synonym">Racodium cellare</name>
    <dbReference type="NCBI Taxonomy" id="395010"/>
    <lineage>
        <taxon>Eukaryota</taxon>
        <taxon>Fungi</taxon>
        <taxon>Dikarya</taxon>
        <taxon>Ascomycota</taxon>
        <taxon>Pezizomycotina</taxon>
        <taxon>Dothideomycetes</taxon>
        <taxon>Dothideomycetidae</taxon>
        <taxon>Mycosphaerellales</taxon>
        <taxon>Mycosphaerellaceae</taxon>
        <taxon>Zasmidium</taxon>
    </lineage>
</organism>
<proteinExistence type="predicted"/>
<gene>
    <name evidence="4" type="ORF">PRZ48_009323</name>
</gene>
<dbReference type="InterPro" id="IPR058525">
    <property type="entry name" value="DUF8212"/>
</dbReference>
<feature type="region of interest" description="Disordered" evidence="1">
    <location>
        <begin position="620"/>
        <end position="643"/>
    </location>
</feature>
<feature type="domain" description="Heterokaryon incompatibility" evidence="2">
    <location>
        <begin position="23"/>
        <end position="226"/>
    </location>
</feature>